<evidence type="ECO:0000313" key="7">
    <source>
        <dbReference type="Proteomes" id="UP000031056"/>
    </source>
</evidence>
<proteinExistence type="inferred from homology"/>
<sequence>MSQYNQADECSKQNECICCKNNCTVNNTNKYLGVSAIIEPEAAFKMCIDNELPISRMGYELLPEDLNRLSDGGLLNDKIINVYFEIVSKYSEQATYSFSTFFHSALRSRGVEWVQRWTSNINIFDNKLILIPIHVPGHWCLVVIDVEEMLVEYYDSLGNVDMQIVDVVIEYLRAEWSKVNDDGFRISVKLIKDIPQQQNGTDCGVFICMYARYRLEKCNKWFCSNQIKSLRKAMLNEIVAGRIIYLVPHVIG</sequence>
<evidence type="ECO:0000256" key="3">
    <source>
        <dbReference type="ARBA" id="ARBA00022801"/>
    </source>
</evidence>
<accession>A0A0B2UMC6</accession>
<dbReference type="AlphaFoldDB" id="A0A0B2UMC6"/>
<name>A0A0B2UMC6_9MICR</name>
<keyword evidence="2" id="KW-0645">Protease</keyword>
<dbReference type="RefSeq" id="XP_014564565.1">
    <property type="nucleotide sequence ID" value="XM_014709079.1"/>
</dbReference>
<dbReference type="GO" id="GO:0006508">
    <property type="term" value="P:proteolysis"/>
    <property type="evidence" value="ECO:0007669"/>
    <property type="project" value="UniProtKB-KW"/>
</dbReference>
<dbReference type="InterPro" id="IPR003653">
    <property type="entry name" value="Peptidase_C48_C"/>
</dbReference>
<evidence type="ECO:0000256" key="2">
    <source>
        <dbReference type="ARBA" id="ARBA00022670"/>
    </source>
</evidence>
<dbReference type="PANTHER" id="PTHR12606:SF141">
    <property type="entry name" value="GH15225P-RELATED"/>
    <property type="match status" value="1"/>
</dbReference>
<dbReference type="GO" id="GO:0016926">
    <property type="term" value="P:protein desumoylation"/>
    <property type="evidence" value="ECO:0007669"/>
    <property type="project" value="TreeGrafter"/>
</dbReference>
<dbReference type="Proteomes" id="UP000031056">
    <property type="component" value="Unassembled WGS sequence"/>
</dbReference>
<protein>
    <submittedName>
        <fullName evidence="6">Peptidase C48 domain-containing protein</fullName>
    </submittedName>
</protein>
<organism evidence="6 7">
    <name type="scientific">Ordospora colligata OC4</name>
    <dbReference type="NCBI Taxonomy" id="1354746"/>
    <lineage>
        <taxon>Eukaryota</taxon>
        <taxon>Fungi</taxon>
        <taxon>Fungi incertae sedis</taxon>
        <taxon>Microsporidia</taxon>
        <taxon>Ordosporidae</taxon>
        <taxon>Ordospora</taxon>
    </lineage>
</organism>
<evidence type="ECO:0000256" key="4">
    <source>
        <dbReference type="ARBA" id="ARBA00022807"/>
    </source>
</evidence>
<dbReference type="HOGENOM" id="CLU_024324_2_2_1"/>
<dbReference type="GO" id="GO:0016929">
    <property type="term" value="F:deSUMOylase activity"/>
    <property type="evidence" value="ECO:0007669"/>
    <property type="project" value="TreeGrafter"/>
</dbReference>
<keyword evidence="7" id="KW-1185">Reference proteome</keyword>
<dbReference type="InParanoid" id="A0A0B2UMC6"/>
<dbReference type="GeneID" id="26261021"/>
<dbReference type="InterPro" id="IPR038765">
    <property type="entry name" value="Papain-like_cys_pep_sf"/>
</dbReference>
<gene>
    <name evidence="6" type="ORF">M896_011780</name>
</gene>
<dbReference type="Pfam" id="PF02902">
    <property type="entry name" value="Peptidase_C48"/>
    <property type="match status" value="1"/>
</dbReference>
<feature type="domain" description="Ubiquitin-like protease family profile" evidence="5">
    <location>
        <begin position="59"/>
        <end position="214"/>
    </location>
</feature>
<dbReference type="SUPFAM" id="SSF54001">
    <property type="entry name" value="Cysteine proteinases"/>
    <property type="match status" value="1"/>
</dbReference>
<comment type="similarity">
    <text evidence="1">Belongs to the peptidase C48 family.</text>
</comment>
<dbReference type="OrthoDB" id="1939479at2759"/>
<keyword evidence="3" id="KW-0378">Hydrolase</keyword>
<evidence type="ECO:0000256" key="1">
    <source>
        <dbReference type="ARBA" id="ARBA00005234"/>
    </source>
</evidence>
<reference evidence="6 7" key="1">
    <citation type="journal article" date="2014" name="MBio">
        <title>The Ordospora colligata genome; evolution of extreme reduction in microsporidia and host-to-parasite horizontal gene transfer.</title>
        <authorList>
            <person name="Pombert J.-F."/>
            <person name="Haag K.L."/>
            <person name="Beidas S."/>
            <person name="Ebert D."/>
            <person name="Keeling P.J."/>
        </authorList>
    </citation>
    <scope>NUCLEOTIDE SEQUENCE [LARGE SCALE GENOMIC DNA]</scope>
    <source>
        <strain evidence="6 7">OC4</strain>
    </source>
</reference>
<dbReference type="STRING" id="1354746.A0A0B2UMC6"/>
<dbReference type="VEuPathDB" id="MicrosporidiaDB:M896_011780"/>
<dbReference type="Gene3D" id="3.40.395.10">
    <property type="entry name" value="Adenoviral Proteinase, Chain A"/>
    <property type="match status" value="1"/>
</dbReference>
<dbReference type="PROSITE" id="PS50600">
    <property type="entry name" value="ULP_PROTEASE"/>
    <property type="match status" value="1"/>
</dbReference>
<comment type="caution">
    <text evidence="6">The sequence shown here is derived from an EMBL/GenBank/DDBJ whole genome shotgun (WGS) entry which is preliminary data.</text>
</comment>
<dbReference type="PANTHER" id="PTHR12606">
    <property type="entry name" value="SENTRIN/SUMO-SPECIFIC PROTEASE"/>
    <property type="match status" value="1"/>
</dbReference>
<evidence type="ECO:0000313" key="6">
    <source>
        <dbReference type="EMBL" id="KHN70523.1"/>
    </source>
</evidence>
<dbReference type="GO" id="GO:0005634">
    <property type="term" value="C:nucleus"/>
    <property type="evidence" value="ECO:0007669"/>
    <property type="project" value="TreeGrafter"/>
</dbReference>
<keyword evidence="4" id="KW-0788">Thiol protease</keyword>
<evidence type="ECO:0000259" key="5">
    <source>
        <dbReference type="PROSITE" id="PS50600"/>
    </source>
</evidence>
<dbReference type="EMBL" id="JOKQ01000001">
    <property type="protein sequence ID" value="KHN70523.1"/>
    <property type="molecule type" value="Genomic_DNA"/>
</dbReference>